<name>A0A4S3J7U2_9EURO</name>
<dbReference type="Pfam" id="PF13193">
    <property type="entry name" value="AMP-binding_C"/>
    <property type="match status" value="1"/>
</dbReference>
<dbReference type="SUPFAM" id="SSF56801">
    <property type="entry name" value="Acetyl-CoA synthetase-like"/>
    <property type="match status" value="1"/>
</dbReference>
<dbReference type="GO" id="GO:0016405">
    <property type="term" value="F:CoA-ligase activity"/>
    <property type="evidence" value="ECO:0007669"/>
    <property type="project" value="TreeGrafter"/>
</dbReference>
<dbReference type="Gene3D" id="3.40.50.12780">
    <property type="entry name" value="N-terminal domain of ligase-like"/>
    <property type="match status" value="1"/>
</dbReference>
<evidence type="ECO:0000313" key="4">
    <source>
        <dbReference type="Proteomes" id="UP000308092"/>
    </source>
</evidence>
<sequence length="575" mass="62228">MIFTPPNFLPPLPSVPLQEPVGDFCLAKRLARTIGSDSADKRAPFVEATIDRAWTPGEISARVAQVAAALCSSWQLVPGQKWHKIVAILASNSVDTLILSWAIHRIGGACLMMQPTSSAEEIAGHFDRVPPFAMFASQELLPLAQEAVQRSSLSDMPLYRLSVPGGAADLSRITTLDDLIAAAKGLPPVQKGPLSVNEATRRVAYYCTTSGTSGFQRIVAITHENLIASILQASGFLETTREPGTEVALGCLPFSHIYGLWTAHLLMYLGDSVIIHRGFNFMDIMASIAKYRINTLYLVPPIINALSRNGSTLAQFDLSSVRSIVSGGGPLSKEAFAKMQAVCPHMRILSGWGLTETCGVGSLSCISDIFPGSSGILLPGVRIRLRDDNGREIETLEEMGEIEIASPSLVRGYIDSASDALLPPTDNADFWWPTGDVGLFRAAPSGENHLFIVDRIRDMVKVKGNQVAPGQIEAHLIQHAAVAETAVIGIPDEVAGERALAFVVREPSYAPEMSEADLRRAIRDYNDLELPEVCRLQDRIVFIDQIPKSASGKMLKRALRKQLSSPGFPSPLLST</sequence>
<feature type="domain" description="AMP-binding enzyme C-terminal" evidence="2">
    <location>
        <begin position="471"/>
        <end position="553"/>
    </location>
</feature>
<comment type="caution">
    <text evidence="3">The sequence shown here is derived from an EMBL/GenBank/DDBJ whole genome shotgun (WGS) entry which is preliminary data.</text>
</comment>
<dbReference type="InterPro" id="IPR025110">
    <property type="entry name" value="AMP-bd_C"/>
</dbReference>
<dbReference type="PANTHER" id="PTHR24096">
    <property type="entry name" value="LONG-CHAIN-FATTY-ACID--COA LIGASE"/>
    <property type="match status" value="1"/>
</dbReference>
<evidence type="ECO:0000259" key="2">
    <source>
        <dbReference type="Pfam" id="PF13193"/>
    </source>
</evidence>
<dbReference type="AlphaFoldDB" id="A0A4S3J7U2"/>
<dbReference type="STRING" id="1220188.A0A4S3J7U2"/>
<gene>
    <name evidence="3" type="ORF">EYZ11_010299</name>
</gene>
<dbReference type="InterPro" id="IPR000873">
    <property type="entry name" value="AMP-dep_synth/lig_dom"/>
</dbReference>
<dbReference type="InterPro" id="IPR045851">
    <property type="entry name" value="AMP-bd_C_sf"/>
</dbReference>
<reference evidence="3 4" key="1">
    <citation type="submission" date="2019-03" db="EMBL/GenBank/DDBJ databases">
        <title>The genome sequence of a newly discovered highly antifungal drug resistant Aspergillus species, Aspergillus tanneri NIH 1004.</title>
        <authorList>
            <person name="Mounaud S."/>
            <person name="Singh I."/>
            <person name="Joardar V."/>
            <person name="Pakala S."/>
            <person name="Pakala S."/>
            <person name="Venepally P."/>
            <person name="Hoover J."/>
            <person name="Nierman W."/>
            <person name="Chung J."/>
            <person name="Losada L."/>
        </authorList>
    </citation>
    <scope>NUCLEOTIDE SEQUENCE [LARGE SCALE GENOMIC DNA]</scope>
    <source>
        <strain evidence="3 4">NIH1004</strain>
    </source>
</reference>
<dbReference type="Pfam" id="PF00501">
    <property type="entry name" value="AMP-binding"/>
    <property type="match status" value="1"/>
</dbReference>
<dbReference type="Proteomes" id="UP000308092">
    <property type="component" value="Unassembled WGS sequence"/>
</dbReference>
<protein>
    <submittedName>
        <fullName evidence="3">Uncharacterized protein</fullName>
    </submittedName>
</protein>
<evidence type="ECO:0000259" key="1">
    <source>
        <dbReference type="Pfam" id="PF00501"/>
    </source>
</evidence>
<dbReference type="VEuPathDB" id="FungiDB:EYZ11_010299"/>
<feature type="domain" description="AMP-dependent synthetase/ligase" evidence="1">
    <location>
        <begin position="49"/>
        <end position="413"/>
    </location>
</feature>
<organism evidence="3 4">
    <name type="scientific">Aspergillus tanneri</name>
    <dbReference type="NCBI Taxonomy" id="1220188"/>
    <lineage>
        <taxon>Eukaryota</taxon>
        <taxon>Fungi</taxon>
        <taxon>Dikarya</taxon>
        <taxon>Ascomycota</taxon>
        <taxon>Pezizomycotina</taxon>
        <taxon>Eurotiomycetes</taxon>
        <taxon>Eurotiomycetidae</taxon>
        <taxon>Eurotiales</taxon>
        <taxon>Aspergillaceae</taxon>
        <taxon>Aspergillus</taxon>
        <taxon>Aspergillus subgen. Circumdati</taxon>
    </lineage>
</organism>
<evidence type="ECO:0000313" key="3">
    <source>
        <dbReference type="EMBL" id="THC90238.1"/>
    </source>
</evidence>
<accession>A0A4S3J7U2</accession>
<proteinExistence type="predicted"/>
<dbReference type="Gene3D" id="3.30.300.30">
    <property type="match status" value="1"/>
</dbReference>
<keyword evidence="4" id="KW-1185">Reference proteome</keyword>
<dbReference type="PANTHER" id="PTHR24096:SF422">
    <property type="entry name" value="BCDNA.GH02901"/>
    <property type="match status" value="1"/>
</dbReference>
<dbReference type="InterPro" id="IPR042099">
    <property type="entry name" value="ANL_N_sf"/>
</dbReference>
<dbReference type="EMBL" id="SOSA01000543">
    <property type="protein sequence ID" value="THC90238.1"/>
    <property type="molecule type" value="Genomic_DNA"/>
</dbReference>